<evidence type="ECO:0000313" key="3">
    <source>
        <dbReference type="EMBL" id="GES91973.1"/>
    </source>
</evidence>
<reference evidence="3" key="2">
    <citation type="submission" date="2019-10" db="EMBL/GenBank/DDBJ databases">
        <title>Conservation and host-specific expression of non-tandemly repeated heterogenous ribosome RNA gene in arbuscular mycorrhizal fungi.</title>
        <authorList>
            <person name="Maeda T."/>
            <person name="Kobayashi Y."/>
            <person name="Nakagawa T."/>
            <person name="Ezawa T."/>
            <person name="Yamaguchi K."/>
            <person name="Bino T."/>
            <person name="Nishimoto Y."/>
            <person name="Shigenobu S."/>
            <person name="Kawaguchi M."/>
        </authorList>
    </citation>
    <scope>NUCLEOTIDE SEQUENCE</scope>
    <source>
        <strain evidence="3">HR1</strain>
    </source>
</reference>
<feature type="region of interest" description="Disordered" evidence="1">
    <location>
        <begin position="18"/>
        <end position="40"/>
    </location>
</feature>
<dbReference type="OrthoDB" id="5279943at2759"/>
<dbReference type="Proteomes" id="UP000247702">
    <property type="component" value="Unassembled WGS sequence"/>
</dbReference>
<gene>
    <name evidence="3" type="ORF">RCL2_001877200</name>
    <name evidence="2" type="ORF">RclHR1_06420016</name>
</gene>
<protein>
    <submittedName>
        <fullName evidence="2">Uncharacterized protein</fullName>
    </submittedName>
</protein>
<evidence type="ECO:0000313" key="4">
    <source>
        <dbReference type="Proteomes" id="UP000247702"/>
    </source>
</evidence>
<sequence>MKANVRTNAERETLARLGELVTSLSPPPEESNNNVKGDINKDDVEMDEADDEIFALPQQFSKGKYFSTDYVDSSLISPPLSALDIDDEDEQKDILQDFNNRDKKVQELITLNKQDFEKIKQSFNSSEEEWKRFERVLYAKYEIVPDREWFDTLREFIDPMNPLLTKFEELVSGSPQIEIDNEEEINNSYRVTPDQTSEIDDDTHSLPYNSTTGSRRESRDENFMRLQDVDIKIIRDYPEKLLNFENVYLDFFTNVKNCFGQECRRLVKQESCYKNSDDDYISNYGEYNGDDESFITEGLRANVQDHRQACEDSELYERFVQILLTPRRMMPDDLWEEAIYECLNDWPYLIDQLKEIIAYEVSNENIKGVFEDSQDIVIM</sequence>
<comment type="caution">
    <text evidence="2">The sequence shown here is derived from an EMBL/GenBank/DDBJ whole genome shotgun (WGS) entry which is preliminary data.</text>
</comment>
<dbReference type="AlphaFoldDB" id="A0A2Z6RY03"/>
<proteinExistence type="predicted"/>
<reference evidence="2 4" key="1">
    <citation type="submission" date="2017-11" db="EMBL/GenBank/DDBJ databases">
        <title>The genome of Rhizophagus clarus HR1 reveals common genetic basis of auxotrophy among arbuscular mycorrhizal fungi.</title>
        <authorList>
            <person name="Kobayashi Y."/>
        </authorList>
    </citation>
    <scope>NUCLEOTIDE SEQUENCE [LARGE SCALE GENOMIC DNA]</scope>
    <source>
        <strain evidence="2 4">HR1</strain>
    </source>
</reference>
<dbReference type="EMBL" id="BEXD01004029">
    <property type="protein sequence ID" value="GBC05793.1"/>
    <property type="molecule type" value="Genomic_DNA"/>
</dbReference>
<name>A0A2Z6RY03_9GLOM</name>
<accession>A0A2Z6RY03</accession>
<evidence type="ECO:0000256" key="1">
    <source>
        <dbReference type="SAM" id="MobiDB-lite"/>
    </source>
</evidence>
<feature type="region of interest" description="Disordered" evidence="1">
    <location>
        <begin position="181"/>
        <end position="219"/>
    </location>
</feature>
<evidence type="ECO:0000313" key="2">
    <source>
        <dbReference type="EMBL" id="GBC05793.1"/>
    </source>
</evidence>
<dbReference type="EMBL" id="BLAL01000208">
    <property type="protein sequence ID" value="GES91973.1"/>
    <property type="molecule type" value="Genomic_DNA"/>
</dbReference>
<organism evidence="2 4">
    <name type="scientific">Rhizophagus clarus</name>
    <dbReference type="NCBI Taxonomy" id="94130"/>
    <lineage>
        <taxon>Eukaryota</taxon>
        <taxon>Fungi</taxon>
        <taxon>Fungi incertae sedis</taxon>
        <taxon>Mucoromycota</taxon>
        <taxon>Glomeromycotina</taxon>
        <taxon>Glomeromycetes</taxon>
        <taxon>Glomerales</taxon>
        <taxon>Glomeraceae</taxon>
        <taxon>Rhizophagus</taxon>
    </lineage>
</organism>
<keyword evidence="4" id="KW-1185">Reference proteome</keyword>
<dbReference type="Proteomes" id="UP000615446">
    <property type="component" value="Unassembled WGS sequence"/>
</dbReference>